<keyword evidence="2" id="KW-1185">Reference proteome</keyword>
<evidence type="ECO:0000313" key="1">
    <source>
        <dbReference type="EMBL" id="ACB07447.1"/>
    </source>
</evidence>
<reference evidence="1 2" key="1">
    <citation type="journal article" date="2008" name="Proc. Natl. Acad. Sci. U.S.A.">
        <title>A korarchaeal genome reveals new insights into the evolution of the Archaea.</title>
        <authorList>
            <person name="Elkins J.G."/>
            <person name="Podar M."/>
            <person name="Graham D.E."/>
            <person name="Makarova K.S."/>
            <person name="Wolf Y."/>
            <person name="Randau L."/>
            <person name="Hedlund B.P."/>
            <person name="Brochier-Armanet C."/>
            <person name="Kunin V."/>
            <person name="Anderson I."/>
            <person name="Lapidus A."/>
            <person name="Goltsman E."/>
            <person name="Barry K."/>
            <person name="Koonin E.V."/>
            <person name="Hugenholtz P."/>
            <person name="Kyrpides N."/>
            <person name="Wanner G."/>
            <person name="Richardson P."/>
            <person name="Keller M."/>
            <person name="Stetter K.O."/>
        </authorList>
    </citation>
    <scope>NUCLEOTIDE SEQUENCE [LARGE SCALE GENOMIC DNA]</scope>
    <source>
        <strain evidence="2">OPF8</strain>
    </source>
</reference>
<dbReference type="HOGENOM" id="CLU_1965533_0_0_2"/>
<dbReference type="Proteomes" id="UP000001686">
    <property type="component" value="Chromosome"/>
</dbReference>
<gene>
    <name evidence="1" type="ordered locus">Kcr_0696</name>
</gene>
<evidence type="ECO:0000313" key="2">
    <source>
        <dbReference type="Proteomes" id="UP000001686"/>
    </source>
</evidence>
<sequence>MMIILTHGKYKENAGFIFFGKDKELNLVREGDRREEVCTPNFLSTLLECISLDYISTSKLEKIIEISGEKIKERSIKIENRVKKIHKRVKINNNGRIQGYQIDIAPVWHKGLSTNERACGRWKYGNI</sequence>
<dbReference type="AlphaFoldDB" id="B1L4R8"/>
<dbReference type="EMBL" id="CP000968">
    <property type="protein sequence ID" value="ACB07447.1"/>
    <property type="molecule type" value="Genomic_DNA"/>
</dbReference>
<organism evidence="1 2">
    <name type="scientific">Korarchaeum cryptofilum (strain OPF8)</name>
    <dbReference type="NCBI Taxonomy" id="374847"/>
    <lineage>
        <taxon>Archaea</taxon>
        <taxon>Thermoproteota</taxon>
        <taxon>Candidatus Korarchaeia</taxon>
        <taxon>Candidatus Korarchaeales</taxon>
        <taxon>Candidatus Korarchaeaceae</taxon>
        <taxon>Candidatus Korarchaeum</taxon>
    </lineage>
</organism>
<dbReference type="InParanoid" id="B1L4R8"/>
<dbReference type="EnsemblBacteria" id="ACB07447">
    <property type="protein sequence ID" value="ACB07447"/>
    <property type="gene ID" value="Kcr_0696"/>
</dbReference>
<name>B1L4R8_KORCO</name>
<dbReference type="STRING" id="374847.Kcr_0696"/>
<accession>B1L4R8</accession>
<dbReference type="KEGG" id="kcr:Kcr_0696"/>
<protein>
    <submittedName>
        <fullName evidence="1">Uncharacterized protein</fullName>
    </submittedName>
</protein>
<proteinExistence type="predicted"/>